<evidence type="ECO:0000313" key="3">
    <source>
        <dbReference type="Proteomes" id="UP001607157"/>
    </source>
</evidence>
<dbReference type="RefSeq" id="WP_377170974.1">
    <property type="nucleotide sequence ID" value="NZ_JBHTJC010000002.1"/>
</dbReference>
<keyword evidence="3" id="KW-1185">Reference proteome</keyword>
<dbReference type="Proteomes" id="UP001607157">
    <property type="component" value="Unassembled WGS sequence"/>
</dbReference>
<proteinExistence type="predicted"/>
<evidence type="ECO:0000256" key="1">
    <source>
        <dbReference type="SAM" id="Phobius"/>
    </source>
</evidence>
<comment type="caution">
    <text evidence="2">The sequence shown here is derived from an EMBL/GenBank/DDBJ whole genome shotgun (WGS) entry which is preliminary data.</text>
</comment>
<keyword evidence="1" id="KW-1133">Transmembrane helix</keyword>
<evidence type="ECO:0008006" key="4">
    <source>
        <dbReference type="Google" id="ProtNLM"/>
    </source>
</evidence>
<feature type="transmembrane region" description="Helical" evidence="1">
    <location>
        <begin position="50"/>
        <end position="73"/>
    </location>
</feature>
<name>A0ABW7I6R3_9RHOB</name>
<organism evidence="2 3">
    <name type="scientific">Roseovarius aquimarinus</name>
    <dbReference type="NCBI Taxonomy" id="1229156"/>
    <lineage>
        <taxon>Bacteria</taxon>
        <taxon>Pseudomonadati</taxon>
        <taxon>Pseudomonadota</taxon>
        <taxon>Alphaproteobacteria</taxon>
        <taxon>Rhodobacterales</taxon>
        <taxon>Roseobacteraceae</taxon>
        <taxon>Roseovarius</taxon>
    </lineage>
</organism>
<protein>
    <recommendedName>
        <fullName evidence="4">Holin-X, holin superfamily III</fullName>
    </recommendedName>
</protein>
<keyword evidence="1" id="KW-0812">Transmembrane</keyword>
<sequence length="122" mass="12438">MIGLITAVKYRSARAIRRVLLNSVGGVLIAIGVGFLTSAAWILLEEAYSALFAAAVLGGIFVGFGLIFIGIAARAKKRAKMIAAEAAALHGPATPPPLGGLSPLAEAFIIGLNAAQAARGRK</sequence>
<feature type="transmembrane region" description="Helical" evidence="1">
    <location>
        <begin position="19"/>
        <end position="44"/>
    </location>
</feature>
<evidence type="ECO:0000313" key="2">
    <source>
        <dbReference type="EMBL" id="MFH0253882.1"/>
    </source>
</evidence>
<keyword evidence="1" id="KW-0472">Membrane</keyword>
<gene>
    <name evidence="2" type="ORF">ACGRVM_08250</name>
</gene>
<accession>A0ABW7I6R3</accession>
<dbReference type="EMBL" id="JBIHMM010000002">
    <property type="protein sequence ID" value="MFH0253882.1"/>
    <property type="molecule type" value="Genomic_DNA"/>
</dbReference>
<reference evidence="2 3" key="1">
    <citation type="submission" date="2024-10" db="EMBL/GenBank/DDBJ databases">
        <authorList>
            <person name="Yang X.-N."/>
        </authorList>
    </citation>
    <scope>NUCLEOTIDE SEQUENCE [LARGE SCALE GENOMIC DNA]</scope>
    <source>
        <strain evidence="2 3">CAU 1059</strain>
    </source>
</reference>